<dbReference type="EC" id="2.1.1.37" evidence="7"/>
<dbReference type="GO" id="GO:0006511">
    <property type="term" value="P:ubiquitin-dependent protein catabolic process"/>
    <property type="evidence" value="ECO:0007669"/>
    <property type="project" value="TreeGrafter"/>
</dbReference>
<protein>
    <submittedName>
        <fullName evidence="7">Ring finger lim domain interacting</fullName>
        <ecNumber evidence="7">2.1.1.37</ecNumber>
        <ecNumber evidence="7">6.3.2.19</ecNumber>
    </submittedName>
</protein>
<evidence type="ECO:0000256" key="4">
    <source>
        <dbReference type="PROSITE-ProRule" id="PRU00175"/>
    </source>
</evidence>
<organism evidence="7 8">
    <name type="scientific">Ichthyophthirius multifiliis</name>
    <name type="common">White spot disease agent</name>
    <name type="synonym">Ich</name>
    <dbReference type="NCBI Taxonomy" id="5932"/>
    <lineage>
        <taxon>Eukaryota</taxon>
        <taxon>Sar</taxon>
        <taxon>Alveolata</taxon>
        <taxon>Ciliophora</taxon>
        <taxon>Intramacronucleata</taxon>
        <taxon>Oligohymenophorea</taxon>
        <taxon>Hymenostomatida</taxon>
        <taxon>Ophryoglenina</taxon>
        <taxon>Ichthyophthirius</taxon>
    </lineage>
</organism>
<keyword evidence="8" id="KW-1185">Reference proteome</keyword>
<dbReference type="OMA" id="EHEREFT"/>
<gene>
    <name evidence="7" type="ORF">IMG5_066060</name>
</gene>
<dbReference type="InterPro" id="IPR013083">
    <property type="entry name" value="Znf_RING/FYVE/PHD"/>
</dbReference>
<dbReference type="SUPFAM" id="SSF57850">
    <property type="entry name" value="RING/U-box"/>
    <property type="match status" value="1"/>
</dbReference>
<evidence type="ECO:0000256" key="2">
    <source>
        <dbReference type="ARBA" id="ARBA00022771"/>
    </source>
</evidence>
<dbReference type="GO" id="GO:0003886">
    <property type="term" value="F:DNA (cytosine-5-)-methyltransferase activity"/>
    <property type="evidence" value="ECO:0007669"/>
    <property type="project" value="UniProtKB-EC"/>
</dbReference>
<proteinExistence type="predicted"/>
<evidence type="ECO:0000313" key="7">
    <source>
        <dbReference type="EMBL" id="EGR32950.1"/>
    </source>
</evidence>
<dbReference type="SMART" id="SM00184">
    <property type="entry name" value="RING"/>
    <property type="match status" value="1"/>
</dbReference>
<sequence length="176" mass="21206">NFANCFNQPFFTQNQSNQNQNFRTYCTYNINNNNFHNNQQNYNDEDQYEEDDYDQDQDDNNDQQMYDDDQQMYEDESQVYEDDDDEEEDEENQKGLTKEEINSIPCIIYTRRKIRNKQDKNANFSTKTSCSICINDYSEGEYIKILPCSHQFHKNCIDKWFQDNSNCVVCKQNVIQ</sequence>
<feature type="domain" description="RING-type" evidence="6">
    <location>
        <begin position="130"/>
        <end position="171"/>
    </location>
</feature>
<evidence type="ECO:0000256" key="5">
    <source>
        <dbReference type="SAM" id="MobiDB-lite"/>
    </source>
</evidence>
<keyword evidence="1" id="KW-0479">Metal-binding</keyword>
<dbReference type="GO" id="GO:0032259">
    <property type="term" value="P:methylation"/>
    <property type="evidence" value="ECO:0007669"/>
    <property type="project" value="UniProtKB-KW"/>
</dbReference>
<evidence type="ECO:0000313" key="8">
    <source>
        <dbReference type="Proteomes" id="UP000008983"/>
    </source>
</evidence>
<keyword evidence="3" id="KW-0862">Zinc</keyword>
<dbReference type="PANTHER" id="PTHR45931">
    <property type="entry name" value="SI:CH211-59O9.10"/>
    <property type="match status" value="1"/>
</dbReference>
<feature type="non-terminal residue" evidence="7">
    <location>
        <position position="1"/>
    </location>
</feature>
<evidence type="ECO:0000259" key="6">
    <source>
        <dbReference type="PROSITE" id="PS50089"/>
    </source>
</evidence>
<dbReference type="Proteomes" id="UP000008983">
    <property type="component" value="Unassembled WGS sequence"/>
</dbReference>
<keyword evidence="7" id="KW-0436">Ligase</keyword>
<dbReference type="EC" id="6.3.2.19" evidence="7"/>
<feature type="region of interest" description="Disordered" evidence="5">
    <location>
        <begin position="36"/>
        <end position="97"/>
    </location>
</feature>
<dbReference type="eggNOG" id="KOG0800">
    <property type="taxonomic scope" value="Eukaryota"/>
</dbReference>
<dbReference type="GO" id="GO:0016874">
    <property type="term" value="F:ligase activity"/>
    <property type="evidence" value="ECO:0007669"/>
    <property type="project" value="UniProtKB-KW"/>
</dbReference>
<dbReference type="GO" id="GO:0005634">
    <property type="term" value="C:nucleus"/>
    <property type="evidence" value="ECO:0007669"/>
    <property type="project" value="TreeGrafter"/>
</dbReference>
<feature type="compositionally biased region" description="Acidic residues" evidence="5">
    <location>
        <begin position="43"/>
        <end position="91"/>
    </location>
</feature>
<dbReference type="PANTHER" id="PTHR45931:SF3">
    <property type="entry name" value="RING ZINC FINGER-CONTAINING PROTEIN"/>
    <property type="match status" value="1"/>
</dbReference>
<dbReference type="Pfam" id="PF13639">
    <property type="entry name" value="zf-RING_2"/>
    <property type="match status" value="1"/>
</dbReference>
<dbReference type="InterPro" id="IPR051834">
    <property type="entry name" value="RING_finger_E3_ligase"/>
</dbReference>
<keyword evidence="2 4" id="KW-0863">Zinc-finger</keyword>
<dbReference type="Gene3D" id="3.30.40.10">
    <property type="entry name" value="Zinc/RING finger domain, C3HC4 (zinc finger)"/>
    <property type="match status" value="1"/>
</dbReference>
<reference evidence="7 8" key="1">
    <citation type="submission" date="2011-07" db="EMBL/GenBank/DDBJ databases">
        <authorList>
            <person name="Coyne R."/>
            <person name="Brami D."/>
            <person name="Johnson J."/>
            <person name="Hostetler J."/>
            <person name="Hannick L."/>
            <person name="Clark T."/>
            <person name="Cassidy-Hanley D."/>
            <person name="Inman J."/>
        </authorList>
    </citation>
    <scope>NUCLEOTIDE SEQUENCE [LARGE SCALE GENOMIC DNA]</scope>
    <source>
        <strain evidence="7 8">G5</strain>
    </source>
</reference>
<dbReference type="GO" id="GO:0008270">
    <property type="term" value="F:zinc ion binding"/>
    <property type="evidence" value="ECO:0007669"/>
    <property type="project" value="UniProtKB-KW"/>
</dbReference>
<dbReference type="InParanoid" id="G0QPB3"/>
<dbReference type="OrthoDB" id="287874at2759"/>
<keyword evidence="7" id="KW-0808">Transferase</keyword>
<dbReference type="GeneID" id="14909118"/>
<name>G0QPB3_ICHMU</name>
<dbReference type="STRING" id="857967.G0QPB3"/>
<dbReference type="InterPro" id="IPR001841">
    <property type="entry name" value="Znf_RING"/>
</dbReference>
<evidence type="ECO:0000256" key="1">
    <source>
        <dbReference type="ARBA" id="ARBA00022723"/>
    </source>
</evidence>
<accession>G0QPB3</accession>
<dbReference type="PROSITE" id="PS50089">
    <property type="entry name" value="ZF_RING_2"/>
    <property type="match status" value="1"/>
</dbReference>
<dbReference type="GO" id="GO:0061630">
    <property type="term" value="F:ubiquitin protein ligase activity"/>
    <property type="evidence" value="ECO:0007669"/>
    <property type="project" value="TreeGrafter"/>
</dbReference>
<evidence type="ECO:0000256" key="3">
    <source>
        <dbReference type="ARBA" id="ARBA00022833"/>
    </source>
</evidence>
<dbReference type="AlphaFoldDB" id="G0QPB3"/>
<dbReference type="RefSeq" id="XP_004036936.1">
    <property type="nucleotide sequence ID" value="XM_004036888.1"/>
</dbReference>
<dbReference type="EMBL" id="GL983540">
    <property type="protein sequence ID" value="EGR32950.1"/>
    <property type="molecule type" value="Genomic_DNA"/>
</dbReference>
<keyword evidence="7" id="KW-0489">Methyltransferase</keyword>